<proteinExistence type="predicted"/>
<evidence type="ECO:0000313" key="2">
    <source>
        <dbReference type="Proteomes" id="UP001148629"/>
    </source>
</evidence>
<keyword evidence="2" id="KW-1185">Reference proteome</keyword>
<accession>A0ACC1SIM2</accession>
<dbReference type="EMBL" id="JANRMS010000400">
    <property type="protein sequence ID" value="KAJ3540582.1"/>
    <property type="molecule type" value="Genomic_DNA"/>
</dbReference>
<sequence length="748" mass="83392">MGDNHRLPDWFIACNTIFEADLDNIIPKVEIVPSSTEKNEAQHTHGGVHHDPAKIPDNAPSCQISSHDFSLLRDTTAAAFTRSFSGVLGRMRSVVTLHTTTTGPEHFLDDVVKLLAKDMRTSLISFGLEDLEDMGTEFSNQTPEDSSGSSSSNSKEWKPCSAKYWFTSSSDEKANPEASERCQKSFSTLLDAIPSRQLDVNGGTTDGTQEEQATSDSYVLVHVREAPRMLVADKGHRFLSRLDHCVQQRRQNGQNIALIVTIRSLDGRNHDCSCPDCEEWCFNWKLFYNNTSATEFSTVTINPVNIDQVLCHTHVDTINSVNTRRMKRVLGINFYHLFAPEILRPDSDWGQLLCNKHDQCFAQALWPWEDICRAGIQISGRSWGRGHIEPRDILLVLSRLGLHRHVEPAEPSEKEPQNLVAESNLPESVHEETQQTWEQKLDALRYDCNSHETSLLPNVVDPDKIRSSYSQVIINEELKETVLHLVSSSYLGPATTSGSLLSQFRLRGIMLYGPPGTGKTHLTRAIAKESGAAMLSVDTASLVSKYVGETEKFISAAFSLASKLSPCVLFIDEADALFYDRKTARRSWERSAVTQFLTEMDGLVDNANAPCVVVATNRPDILDSAFLRRLPQKIPVGLPDLEARFKILELFLEGEELEPLVDIGSLAREADGYSGSDLRSLCAEAALLWAIDQSKKSRVNGSSHAPEKMRLGPLHFARAFQKIRPSVSKADVDDLAEFTKRFNPNAIE</sequence>
<comment type="caution">
    <text evidence="1">The sequence shown here is derived from an EMBL/GenBank/DDBJ whole genome shotgun (WGS) entry which is preliminary data.</text>
</comment>
<protein>
    <submittedName>
        <fullName evidence="1">Uncharacterized protein</fullName>
    </submittedName>
</protein>
<organism evidence="1 2">
    <name type="scientific">Fusarium decemcellulare</name>
    <dbReference type="NCBI Taxonomy" id="57161"/>
    <lineage>
        <taxon>Eukaryota</taxon>
        <taxon>Fungi</taxon>
        <taxon>Dikarya</taxon>
        <taxon>Ascomycota</taxon>
        <taxon>Pezizomycotina</taxon>
        <taxon>Sordariomycetes</taxon>
        <taxon>Hypocreomycetidae</taxon>
        <taxon>Hypocreales</taxon>
        <taxon>Nectriaceae</taxon>
        <taxon>Fusarium</taxon>
        <taxon>Fusarium decemcellulare species complex</taxon>
    </lineage>
</organism>
<name>A0ACC1SIM2_9HYPO</name>
<dbReference type="Proteomes" id="UP001148629">
    <property type="component" value="Unassembled WGS sequence"/>
</dbReference>
<reference evidence="1" key="1">
    <citation type="submission" date="2022-08" db="EMBL/GenBank/DDBJ databases">
        <title>Genome Sequence of Fusarium decemcellulare.</title>
        <authorList>
            <person name="Buettner E."/>
        </authorList>
    </citation>
    <scope>NUCLEOTIDE SEQUENCE</scope>
    <source>
        <strain evidence="1">Babe19</strain>
    </source>
</reference>
<gene>
    <name evidence="1" type="ORF">NM208_g5004</name>
</gene>
<evidence type="ECO:0000313" key="1">
    <source>
        <dbReference type="EMBL" id="KAJ3540582.1"/>
    </source>
</evidence>